<evidence type="ECO:0000256" key="2">
    <source>
        <dbReference type="ARBA" id="ARBA00007127"/>
    </source>
</evidence>
<dbReference type="InterPro" id="IPR004667">
    <property type="entry name" value="ADP_ATP_car_bac_type"/>
</dbReference>
<evidence type="ECO:0000313" key="10">
    <source>
        <dbReference type="EMBL" id="AXK60944.1"/>
    </source>
</evidence>
<dbReference type="GO" id="GO:0005471">
    <property type="term" value="F:ATP:ADP antiporter activity"/>
    <property type="evidence" value="ECO:0007669"/>
    <property type="project" value="InterPro"/>
</dbReference>
<keyword evidence="7 9" id="KW-1133">Transmembrane helix</keyword>
<dbReference type="EMBL" id="CP025544">
    <property type="protein sequence ID" value="AXK60944.1"/>
    <property type="molecule type" value="Genomic_DNA"/>
</dbReference>
<keyword evidence="5 9" id="KW-0547">Nucleotide-binding</keyword>
<evidence type="ECO:0000256" key="6">
    <source>
        <dbReference type="ARBA" id="ARBA00022840"/>
    </source>
</evidence>
<evidence type="ECO:0000313" key="11">
    <source>
        <dbReference type="Proteomes" id="UP000254834"/>
    </source>
</evidence>
<dbReference type="AlphaFoldDB" id="A0A345ZCC7"/>
<comment type="subcellular location">
    <subcellularLocation>
        <location evidence="1 9">Membrane</location>
        <topology evidence="1 9">Multi-pass membrane protein</topology>
    </subcellularLocation>
</comment>
<dbReference type="Proteomes" id="UP000254834">
    <property type="component" value="Chromosome"/>
</dbReference>
<evidence type="ECO:0000256" key="9">
    <source>
        <dbReference type="RuleBase" id="RU363121"/>
    </source>
</evidence>
<organism evidence="10 11">
    <name type="scientific">Candidatus Chromulinivorax destructor</name>
    <dbReference type="NCBI Taxonomy" id="2066483"/>
    <lineage>
        <taxon>Bacteria</taxon>
        <taxon>Candidatus Babelota</taxon>
        <taxon>Candidatus Babeliae</taxon>
        <taxon>Candidatus Babeliales</taxon>
        <taxon>Candidatus Chromulinivoraceae</taxon>
        <taxon>Candidatus Chromulinivorax</taxon>
    </lineage>
</organism>
<reference evidence="10 11" key="1">
    <citation type="submission" date="2017-12" db="EMBL/GenBank/DDBJ databases">
        <title>Chromulinavorax destructans is a abundant pathogen of dominant heterotrophic picoflagllates.</title>
        <authorList>
            <person name="Deeg C.M."/>
            <person name="Zimmer M."/>
            <person name="Suttle C.A."/>
        </authorList>
    </citation>
    <scope>NUCLEOTIDE SEQUENCE [LARGE SCALE GENOMIC DNA]</scope>
    <source>
        <strain evidence="10 11">SeV1</strain>
    </source>
</reference>
<keyword evidence="8 9" id="KW-0472">Membrane</keyword>
<dbReference type="GO" id="GO:0005524">
    <property type="term" value="F:ATP binding"/>
    <property type="evidence" value="ECO:0007669"/>
    <property type="project" value="UniProtKB-KW"/>
</dbReference>
<feature type="transmembrane region" description="Helical" evidence="9">
    <location>
        <begin position="96"/>
        <end position="116"/>
    </location>
</feature>
<feature type="transmembrane region" description="Helical" evidence="9">
    <location>
        <begin position="65"/>
        <end position="84"/>
    </location>
</feature>
<keyword evidence="3 9" id="KW-0813">Transport</keyword>
<dbReference type="InterPro" id="IPR036259">
    <property type="entry name" value="MFS_trans_sf"/>
</dbReference>
<gene>
    <name evidence="10" type="ORF">C0J27_04380</name>
</gene>
<dbReference type="PANTHER" id="PTHR31187:SF1">
    <property type="entry name" value="ADP,ATP CARRIER PROTEIN 1"/>
    <property type="match status" value="1"/>
</dbReference>
<evidence type="ECO:0000256" key="4">
    <source>
        <dbReference type="ARBA" id="ARBA00022692"/>
    </source>
</evidence>
<evidence type="ECO:0000256" key="8">
    <source>
        <dbReference type="ARBA" id="ARBA00023136"/>
    </source>
</evidence>
<keyword evidence="4 9" id="KW-0812">Transmembrane</keyword>
<dbReference type="Pfam" id="PF03219">
    <property type="entry name" value="TLC"/>
    <property type="match status" value="2"/>
</dbReference>
<feature type="transmembrane region" description="Helical" evidence="9">
    <location>
        <begin position="21"/>
        <end position="38"/>
    </location>
</feature>
<sequence length="457" mass="50387">MVSSIVRFFYPDIKKEEVLKFSLFAVALFFILGSYWALRLLKDSLVFKIAFPTSLGWADGYGKDLVPTLKMITPFIVAAVVVLYTRLLDVMEKHKLFYVFCSFYAFLFGLTSIALFTLKNFGPAYIGAYPLAALGVAVYFATESFGSLVIALFWSFAVSCNRTDEAKRAFPFMIAVAQIGTIGGSSLLVFGIPSWAIYALCTVTTILVMVMINQIVTKIPASQLVSDKIEKKQKPDIMAGVRLLLTKPYLLAVFIVSTFYEIVKTIVDFQMKSQASVIPGLNFDVFLGWFGFMTNLLAFAMALLGTSYIMKKYGLKFCIMLYPVMFGISLISLYIYSLTNPSPESLLWATFGVMMLVTAISYAVNNPTKEMMYIPTSNDAKFKVKGITDTVGSRGSKAAGSAINNSLNVGATQALKVANLMAFGTMIGLGFIAIWLIAAIYVGNKNAELIRDNKIIE</sequence>
<proteinExistence type="inferred from homology"/>
<feature type="transmembrane region" description="Helical" evidence="9">
    <location>
        <begin position="345"/>
        <end position="364"/>
    </location>
</feature>
<dbReference type="OrthoDB" id="5441967at2"/>
<feature type="transmembrane region" description="Helical" evidence="9">
    <location>
        <begin position="169"/>
        <end position="189"/>
    </location>
</feature>
<keyword evidence="6 9" id="KW-0067">ATP-binding</keyword>
<dbReference type="RefSeq" id="WP_115585959.1">
    <property type="nucleotide sequence ID" value="NZ_CP025544.1"/>
</dbReference>
<feature type="transmembrane region" description="Helical" evidence="9">
    <location>
        <begin position="237"/>
        <end position="260"/>
    </location>
</feature>
<evidence type="ECO:0000256" key="3">
    <source>
        <dbReference type="ARBA" id="ARBA00022448"/>
    </source>
</evidence>
<feature type="transmembrane region" description="Helical" evidence="9">
    <location>
        <begin position="136"/>
        <end position="157"/>
    </location>
</feature>
<keyword evidence="11" id="KW-1185">Reference proteome</keyword>
<dbReference type="KEGG" id="cdes:C0J27_04380"/>
<feature type="transmembrane region" description="Helical" evidence="9">
    <location>
        <begin position="195"/>
        <end position="216"/>
    </location>
</feature>
<evidence type="ECO:0000256" key="5">
    <source>
        <dbReference type="ARBA" id="ARBA00022741"/>
    </source>
</evidence>
<comment type="similarity">
    <text evidence="2 9">Belongs to the ADP/ATP translocase tlc family.</text>
</comment>
<accession>A0A345ZCC7</accession>
<name>A0A345ZCC7_9BACT</name>
<feature type="transmembrane region" description="Helical" evidence="9">
    <location>
        <begin position="420"/>
        <end position="442"/>
    </location>
</feature>
<evidence type="ECO:0000256" key="7">
    <source>
        <dbReference type="ARBA" id="ARBA00022989"/>
    </source>
</evidence>
<dbReference type="GO" id="GO:0016020">
    <property type="term" value="C:membrane"/>
    <property type="evidence" value="ECO:0007669"/>
    <property type="project" value="UniProtKB-SubCell"/>
</dbReference>
<evidence type="ECO:0000256" key="1">
    <source>
        <dbReference type="ARBA" id="ARBA00004141"/>
    </source>
</evidence>
<protein>
    <recommendedName>
        <fullName evidence="9">ADP,ATP carrier protein</fullName>
    </recommendedName>
</protein>
<dbReference type="SUPFAM" id="SSF103473">
    <property type="entry name" value="MFS general substrate transporter"/>
    <property type="match status" value="1"/>
</dbReference>
<feature type="transmembrane region" description="Helical" evidence="9">
    <location>
        <begin position="286"/>
        <end position="305"/>
    </location>
</feature>
<dbReference type="PANTHER" id="PTHR31187">
    <property type="match status" value="1"/>
</dbReference>
<feature type="transmembrane region" description="Helical" evidence="9">
    <location>
        <begin position="317"/>
        <end position="339"/>
    </location>
</feature>